<dbReference type="EMBL" id="JAPEUY010000011">
    <property type="protein sequence ID" value="KAJ4368040.1"/>
    <property type="molecule type" value="Genomic_DNA"/>
</dbReference>
<feature type="region of interest" description="Disordered" evidence="1">
    <location>
        <begin position="613"/>
        <end position="633"/>
    </location>
</feature>
<feature type="region of interest" description="Disordered" evidence="1">
    <location>
        <begin position="109"/>
        <end position="134"/>
    </location>
</feature>
<protein>
    <recommendedName>
        <fullName evidence="5">Glycosyltransferase 2</fullName>
    </recommendedName>
</protein>
<reference evidence="3" key="1">
    <citation type="submission" date="2022-10" db="EMBL/GenBank/DDBJ databases">
        <title>Tapping the CABI collections for fungal endophytes: first genome assemblies for Collariella, Neodidymelliopsis, Ascochyta clinopodiicola, Didymella pomorum, Didymosphaeria variabile, Neocosmospora piperis and Neocucurbitaria cava.</title>
        <authorList>
            <person name="Hill R."/>
        </authorList>
    </citation>
    <scope>NUCLEOTIDE SEQUENCE</scope>
    <source>
        <strain evidence="3">IMI 356814</strain>
    </source>
</reference>
<feature type="compositionally biased region" description="Pro residues" evidence="1">
    <location>
        <begin position="622"/>
        <end position="631"/>
    </location>
</feature>
<feature type="transmembrane region" description="Helical" evidence="2">
    <location>
        <begin position="65"/>
        <end position="81"/>
    </location>
</feature>
<sequence length="768" mass="86393">MVAQGRAANSGWLQEGLIRGSMLGKTILPGDEELGKKDDDHKFTPTRRSHWSAWHHHFRWRRRRVLLAALGILLVYFYFHSGGEPFGGLSNENYGYPLGRPITPSTYDAYERPSFDDDEPAGPPPGTPKRRHGDVIPHTYGGLIRFFRLAKTLRKSASHTGGYERHNRNVLFAVSSLKSASTLLPMICEMSKWNRNHVHAAIMGRENIPLDSLLEMNGIDKAKCSAVWHDARPDYMEYSDDARAEAAVMGGLKHIHTFLHPQAIIIDDSSSEDKFLVRGMRTKTEQLGTPLIEVPKNKLEDLAWITRLDAGSLRNWHNPTVDILIQVPPDSSSVLRLLKSIKDADYSGLKPPRITLELPAELDESVKQHVENFRWPPHSTKPQTERSLIIRRRISNHRATQEDSAVRFLELFYPTSTFNSHVLLLSPQVQLSPQYLHFVKYALLEYKYSTFGEYDNERLMGLSLELPSILLDGHKQLTLPTVSDMHTDLYTKSYPNTKSAPFLWQAPNSHATLFLGDKWAELHSFLSNRVVKRQQSTKSSSRTKLVSETLPSWTEYMLEFMRARGYSLLYPATSSTALVTVHNELYHAPEEFVPEPLKRAGPLVPAEATDEPFLRADEPPRPPKNPEPPVIPGSLPLHMALPFNGDLPEIPHLPQLLYDGSMIKPANVSSIAADFANAFREEVGGCKIPKGKHRKVILGEARDLFCFGDEDDDDWEDDVSDEVEMFDAPVEDAYQKTVGGDAMSTASSAATPTRMKTIPTSEADGDDV</sequence>
<organism evidence="3 4">
    <name type="scientific">Neocucurbitaria cava</name>
    <dbReference type="NCBI Taxonomy" id="798079"/>
    <lineage>
        <taxon>Eukaryota</taxon>
        <taxon>Fungi</taxon>
        <taxon>Dikarya</taxon>
        <taxon>Ascomycota</taxon>
        <taxon>Pezizomycotina</taxon>
        <taxon>Dothideomycetes</taxon>
        <taxon>Pleosporomycetidae</taxon>
        <taxon>Pleosporales</taxon>
        <taxon>Pleosporineae</taxon>
        <taxon>Cucurbitariaceae</taxon>
        <taxon>Neocucurbitaria</taxon>
    </lineage>
</organism>
<evidence type="ECO:0008006" key="5">
    <source>
        <dbReference type="Google" id="ProtNLM"/>
    </source>
</evidence>
<dbReference type="OrthoDB" id="5397682at2759"/>
<dbReference type="AlphaFoldDB" id="A0A9W9CK78"/>
<dbReference type="PANTHER" id="PTHR33604:SF3">
    <property type="entry name" value="OSJNBA0004B13.7 PROTEIN"/>
    <property type="match status" value="1"/>
</dbReference>
<keyword evidence="2" id="KW-1133">Transmembrane helix</keyword>
<proteinExistence type="predicted"/>
<evidence type="ECO:0000256" key="2">
    <source>
        <dbReference type="SAM" id="Phobius"/>
    </source>
</evidence>
<dbReference type="PANTHER" id="PTHR33604">
    <property type="entry name" value="OSJNBA0004B13.7 PROTEIN"/>
    <property type="match status" value="1"/>
</dbReference>
<keyword evidence="4" id="KW-1185">Reference proteome</keyword>
<evidence type="ECO:0000313" key="3">
    <source>
        <dbReference type="EMBL" id="KAJ4368040.1"/>
    </source>
</evidence>
<gene>
    <name evidence="3" type="ORF">N0V83_006395</name>
</gene>
<feature type="region of interest" description="Disordered" evidence="1">
    <location>
        <begin position="736"/>
        <end position="768"/>
    </location>
</feature>
<keyword evidence="2" id="KW-0812">Transmembrane</keyword>
<dbReference type="Proteomes" id="UP001140560">
    <property type="component" value="Unassembled WGS sequence"/>
</dbReference>
<evidence type="ECO:0000313" key="4">
    <source>
        <dbReference type="Proteomes" id="UP001140560"/>
    </source>
</evidence>
<feature type="compositionally biased region" description="Low complexity" evidence="1">
    <location>
        <begin position="744"/>
        <end position="753"/>
    </location>
</feature>
<accession>A0A9W9CK78</accession>
<keyword evidence="2" id="KW-0472">Membrane</keyword>
<name>A0A9W9CK78_9PLEO</name>
<comment type="caution">
    <text evidence="3">The sequence shown here is derived from an EMBL/GenBank/DDBJ whole genome shotgun (WGS) entry which is preliminary data.</text>
</comment>
<evidence type="ECO:0000256" key="1">
    <source>
        <dbReference type="SAM" id="MobiDB-lite"/>
    </source>
</evidence>